<proteinExistence type="predicted"/>
<accession>A0A8S1NXZ9</accession>
<name>A0A8S1NXZ9_PARPR</name>
<feature type="region of interest" description="Disordered" evidence="1">
    <location>
        <begin position="1"/>
        <end position="21"/>
    </location>
</feature>
<dbReference type="OMA" id="DWHQTTN"/>
<evidence type="ECO:0000313" key="2">
    <source>
        <dbReference type="EMBL" id="CAD8095261.1"/>
    </source>
</evidence>
<dbReference type="PANTHER" id="PTHR46069:SF1">
    <property type="entry name" value="CHROMOSOME UNDETERMINED SCAFFOLD_125, WHOLE GENOME SHOTGUN SEQUENCE"/>
    <property type="match status" value="1"/>
</dbReference>
<organism evidence="2 3">
    <name type="scientific">Paramecium primaurelia</name>
    <dbReference type="NCBI Taxonomy" id="5886"/>
    <lineage>
        <taxon>Eukaryota</taxon>
        <taxon>Sar</taxon>
        <taxon>Alveolata</taxon>
        <taxon>Ciliophora</taxon>
        <taxon>Intramacronucleata</taxon>
        <taxon>Oligohymenophorea</taxon>
        <taxon>Peniculida</taxon>
        <taxon>Parameciidae</taxon>
        <taxon>Paramecium</taxon>
    </lineage>
</organism>
<protein>
    <recommendedName>
        <fullName evidence="4">Tubulin-tyrosine ligase family protein</fullName>
    </recommendedName>
</protein>
<evidence type="ECO:0008006" key="4">
    <source>
        <dbReference type="Google" id="ProtNLM"/>
    </source>
</evidence>
<feature type="compositionally biased region" description="Low complexity" evidence="1">
    <location>
        <begin position="1"/>
        <end position="19"/>
    </location>
</feature>
<gene>
    <name evidence="2" type="ORF">PPRIM_AZ9-3.1.T0980084</name>
</gene>
<dbReference type="Pfam" id="PF03133">
    <property type="entry name" value="TTL"/>
    <property type="match status" value="1"/>
</dbReference>
<dbReference type="PROSITE" id="PS51221">
    <property type="entry name" value="TTL"/>
    <property type="match status" value="1"/>
</dbReference>
<feature type="compositionally biased region" description="Basic and acidic residues" evidence="1">
    <location>
        <begin position="178"/>
        <end position="192"/>
    </location>
</feature>
<keyword evidence="3" id="KW-1185">Reference proteome</keyword>
<comment type="caution">
    <text evidence="2">The sequence shown here is derived from an EMBL/GenBank/DDBJ whole genome shotgun (WGS) entry which is preliminary data.</text>
</comment>
<reference evidence="2" key="1">
    <citation type="submission" date="2021-01" db="EMBL/GenBank/DDBJ databases">
        <authorList>
            <consortium name="Genoscope - CEA"/>
            <person name="William W."/>
        </authorList>
    </citation>
    <scope>NUCLEOTIDE SEQUENCE</scope>
</reference>
<dbReference type="Proteomes" id="UP000688137">
    <property type="component" value="Unassembled WGS sequence"/>
</dbReference>
<dbReference type="EMBL" id="CAJJDM010000101">
    <property type="protein sequence ID" value="CAD8095261.1"/>
    <property type="molecule type" value="Genomic_DNA"/>
</dbReference>
<evidence type="ECO:0000256" key="1">
    <source>
        <dbReference type="SAM" id="MobiDB-lite"/>
    </source>
</evidence>
<dbReference type="PANTHER" id="PTHR46069">
    <property type="entry name" value="TUBULIN TYROSINE LIGASE"/>
    <property type="match status" value="1"/>
</dbReference>
<feature type="compositionally biased region" description="Basic and acidic residues" evidence="1">
    <location>
        <begin position="154"/>
        <end position="171"/>
    </location>
</feature>
<dbReference type="AlphaFoldDB" id="A0A8S1NXZ9"/>
<dbReference type="InterPro" id="IPR004344">
    <property type="entry name" value="TTL/TTLL_fam"/>
</dbReference>
<evidence type="ECO:0000313" key="3">
    <source>
        <dbReference type="Proteomes" id="UP000688137"/>
    </source>
</evidence>
<sequence length="674" mass="79384">MSEEQQNNNLNQLPNLVNQRSNRNTSQIDLNFVQKSKTIQSENWEMLQRVKESLESKAFSNFFTSSLAKLPNFKSPQELAKVLADQFIQNEIKKGKKREAKSAIKIQVSQPQTSEGLPALKTPQIRLEKNRFNQIRSKSRDKLRELEMIKEQEREKEQYVKENNKQNEKILKQKNKLLSKDTQRQKEQDKSFGEQPSPPIKVSKNIRHTISIMKPQPSTPIEINSQSQPTMYSYFLGGGNNSELIKRVFDYRTDWHQTTNTARANFRWQQSNHGYKYFKLNWHKSHKELLNHFEFHPEISNKKNLLLNISAACEILKLNPFDITPVTFAIDFTDAQVESNISAFYNFYNKNAPEQKQLNKQDSQNKLNEIKKKLRIAPSKDKKQLEFQMRDSFTGPDYLWLLKPTGLNRGRGIHVFQDIDNLVELLIDYQYGYHEKQIETYKDENGQTQQKVVQYLLKTSSFVVQKYIEKPLLIKNRKFDIRVWVFLNTDMSCYFFKEGYIRMASEEYRTNDVDNIYIHLTNNAIQQHSDKYGQQELGNQLSFDSVSDYFKSKIDFRGQIVEKMKEMAYFAMKTVATKINKLNRKFCMEIFGFDFFLDELFNTYLIEVNTNPCLEESSPLLQMLIPRMIDDAFVLTVDQIFPIQRDLVSKFPVTNYSDTENMWQLMGELTEIQG</sequence>
<feature type="region of interest" description="Disordered" evidence="1">
    <location>
        <begin position="154"/>
        <end position="201"/>
    </location>
</feature>
<feature type="region of interest" description="Disordered" evidence="1">
    <location>
        <begin position="99"/>
        <end position="124"/>
    </location>
</feature>